<protein>
    <recommendedName>
        <fullName evidence="1">Integrase core domain-containing protein</fullName>
    </recommendedName>
</protein>
<reference evidence="2" key="1">
    <citation type="submission" date="2021-03" db="EMBL/GenBank/DDBJ databases">
        <title>Evolutionary innovations through gain and loss of genes in the ectomycorrhizal Boletales.</title>
        <authorList>
            <person name="Wu G."/>
            <person name="Miyauchi S."/>
            <person name="Morin E."/>
            <person name="Yang Z.-L."/>
            <person name="Xu J."/>
            <person name="Martin F.M."/>
        </authorList>
    </citation>
    <scope>NUCLEOTIDE SEQUENCE</scope>
    <source>
        <strain evidence="2">BR01</strain>
    </source>
</reference>
<dbReference type="Pfam" id="PF24764">
    <property type="entry name" value="rva_4"/>
    <property type="match status" value="1"/>
</dbReference>
<gene>
    <name evidence="2" type="ORF">JVT61DRAFT_12318</name>
</gene>
<dbReference type="OrthoDB" id="5946233at2759"/>
<dbReference type="PANTHER" id="PTHR46177:SF1">
    <property type="entry name" value="INTEGRASE CATALYTIC DOMAIN-CONTAINING PROTEIN"/>
    <property type="match status" value="1"/>
</dbReference>
<feature type="domain" description="Integrase core" evidence="1">
    <location>
        <begin position="62"/>
        <end position="237"/>
    </location>
</feature>
<evidence type="ECO:0000259" key="1">
    <source>
        <dbReference type="Pfam" id="PF24764"/>
    </source>
</evidence>
<sequence>MIELRAMYPDAGAQEMVSLLFHEWDLCVTRSVVRQYFAMYEPELVQQRKARRLQRRFWATGVNDIWAVGRHDKWLRFGLALHTGIEPFSGRILWMKIWHSNRNSQLILSYYIETVRNLGFIPLVTQSDPGTENFGIASAQTLLRQMLDPALSGFIHHRWMHQKKNVTLGIASSQLHRRFTTGFELLLDKGVESGWYDVGNTLQQMVFRWLFIPWLQEELDAYVDRVNNTSKRCDRKKVLPHGIPSLIHTSAEDYGALDFKVGLGSWAMLMQVKQVTVNPEFVDTVSQLYINPDHPVFEVVPPAMNMLISKCYNLLGCPPMTRHSAWDVYCHLVIRVQEHAETPPLLATISDYSTDGDPEANELKLFPGLQDLPYNETRYMGGVGGGTGLHMHVSLCVWWPLLTELQRMNI</sequence>
<dbReference type="InterPro" id="IPR058913">
    <property type="entry name" value="Integrase_dom_put"/>
</dbReference>
<comment type="caution">
    <text evidence="2">The sequence shown here is derived from an EMBL/GenBank/DDBJ whole genome shotgun (WGS) entry which is preliminary data.</text>
</comment>
<dbReference type="EMBL" id="JAGFBS010000055">
    <property type="protein sequence ID" value="KAG6370171.1"/>
    <property type="molecule type" value="Genomic_DNA"/>
</dbReference>
<evidence type="ECO:0000313" key="2">
    <source>
        <dbReference type="EMBL" id="KAG6370171.1"/>
    </source>
</evidence>
<dbReference type="AlphaFoldDB" id="A0A8I3A3L2"/>
<proteinExistence type="predicted"/>
<name>A0A8I3A3L2_9AGAM</name>
<dbReference type="PANTHER" id="PTHR46177">
    <property type="entry name" value="INTEGRASE CATALYTIC DOMAIN-CONTAINING PROTEIN"/>
    <property type="match status" value="1"/>
</dbReference>
<accession>A0A8I3A3L2</accession>
<dbReference type="Proteomes" id="UP000683000">
    <property type="component" value="Unassembled WGS sequence"/>
</dbReference>
<organism evidence="2 3">
    <name type="scientific">Boletus reticuloceps</name>
    <dbReference type="NCBI Taxonomy" id="495285"/>
    <lineage>
        <taxon>Eukaryota</taxon>
        <taxon>Fungi</taxon>
        <taxon>Dikarya</taxon>
        <taxon>Basidiomycota</taxon>
        <taxon>Agaricomycotina</taxon>
        <taxon>Agaricomycetes</taxon>
        <taxon>Agaricomycetidae</taxon>
        <taxon>Boletales</taxon>
        <taxon>Boletineae</taxon>
        <taxon>Boletaceae</taxon>
        <taxon>Boletoideae</taxon>
        <taxon>Boletus</taxon>
    </lineage>
</organism>
<keyword evidence="3" id="KW-1185">Reference proteome</keyword>
<evidence type="ECO:0000313" key="3">
    <source>
        <dbReference type="Proteomes" id="UP000683000"/>
    </source>
</evidence>